<gene>
    <name evidence="11" type="primary">KIF9</name>
</gene>
<keyword evidence="12" id="KW-1185">Reference proteome</keyword>
<evidence type="ECO:0000256" key="3">
    <source>
        <dbReference type="ARBA" id="ARBA00022701"/>
    </source>
</evidence>
<keyword evidence="3 9" id="KW-0493">Microtubule</keyword>
<evidence type="ECO:0000256" key="5">
    <source>
        <dbReference type="ARBA" id="ARBA00022840"/>
    </source>
</evidence>
<evidence type="ECO:0000256" key="9">
    <source>
        <dbReference type="RuleBase" id="RU000394"/>
    </source>
</evidence>
<dbReference type="Gene3D" id="3.40.850.10">
    <property type="entry name" value="Kinesin motor domain"/>
    <property type="match status" value="1"/>
</dbReference>
<dbReference type="GO" id="GO:0007018">
    <property type="term" value="P:microtubule-based movement"/>
    <property type="evidence" value="ECO:0007669"/>
    <property type="project" value="InterPro"/>
</dbReference>
<dbReference type="InterPro" id="IPR019821">
    <property type="entry name" value="Kinesin_motor_CS"/>
</dbReference>
<organism evidence="11 12">
    <name type="scientific">Erpetoichthys calabaricus</name>
    <name type="common">Rope fish</name>
    <name type="synonym">Calamoichthys calabaricus</name>
    <dbReference type="NCBI Taxonomy" id="27687"/>
    <lineage>
        <taxon>Eukaryota</taxon>
        <taxon>Metazoa</taxon>
        <taxon>Chordata</taxon>
        <taxon>Craniata</taxon>
        <taxon>Vertebrata</taxon>
        <taxon>Euteleostomi</taxon>
        <taxon>Actinopterygii</taxon>
        <taxon>Polypteriformes</taxon>
        <taxon>Polypteridae</taxon>
        <taxon>Erpetoichthys</taxon>
    </lineage>
</organism>
<dbReference type="AlphaFoldDB" id="A0A8C4SEU2"/>
<dbReference type="InterPro" id="IPR036961">
    <property type="entry name" value="Kinesin_motor_dom_sf"/>
</dbReference>
<dbReference type="PANTHER" id="PTHR47968:SF62">
    <property type="entry name" value="KINESIN FAMILY MEMBER 5A"/>
    <property type="match status" value="1"/>
</dbReference>
<evidence type="ECO:0000313" key="11">
    <source>
        <dbReference type="Ensembl" id="ENSECRP00000016275.1"/>
    </source>
</evidence>
<evidence type="ECO:0000256" key="2">
    <source>
        <dbReference type="ARBA" id="ARBA00022553"/>
    </source>
</evidence>
<dbReference type="GO" id="GO:0005524">
    <property type="term" value="F:ATP binding"/>
    <property type="evidence" value="ECO:0007669"/>
    <property type="project" value="UniProtKB-UniRule"/>
</dbReference>
<dbReference type="InterPro" id="IPR056524">
    <property type="entry name" value="KIF6/9_C"/>
</dbReference>
<reference evidence="11" key="2">
    <citation type="submission" date="2025-08" db="UniProtKB">
        <authorList>
            <consortium name="Ensembl"/>
        </authorList>
    </citation>
    <scope>IDENTIFICATION</scope>
</reference>
<dbReference type="GO" id="GO:0008017">
    <property type="term" value="F:microtubule binding"/>
    <property type="evidence" value="ECO:0007669"/>
    <property type="project" value="InterPro"/>
</dbReference>
<keyword evidence="5 8" id="KW-0067">ATP-binding</keyword>
<keyword evidence="7" id="KW-0963">Cytoplasm</keyword>
<dbReference type="PROSITE" id="PS00411">
    <property type="entry name" value="KINESIN_MOTOR_1"/>
    <property type="match status" value="1"/>
</dbReference>
<sequence length="637" mass="72697">MQFFSCILYPGFCYNLLAFLFQTVNFHARKDTSRGIINNQQSDWTFKIDGVLHDVSQEEVYDEVARNVVLKALDGYNGTIMCYGQTGAGKTYTMTGATETYKQRGVIPRAVQQVFKEIENRPDQAIAIRISFLEIYNESLSDLLATMSACQPVDSQMTIVDEKNCIYVRGLSVHRANNEEEAFSLLFEGETNRVISSHSLNRYSSRSHCIFTIHIESRSRTLSDPRYVTSKLNLVDLAGSERLGKTRSEGQVLKEAMYINKSLTFLEQAILALADRKRDHVPFRQSKLTHVLKDSLGMLTLDSLICDPYIICNSHFTICWMSNHLQKLLSTLRFATRMKCIRTDPAVNEHYDPVNNRSQVPYEALSESQIAEINKQVRKYLEGAIDEIEVSSTAISSSQLCIGPPVDTTGELDGQGFGVGLAPSSARPLNSNLSSARKIKVKKTKDYLSSPPSKVDAFEDFKLDSGSEINRIFEQNKAILLEKRRNVRQLVEGINIFKKEIDNTKLALQVKEQEREQQGQYINEEGDTIIDEEEFQLILKLKDLKASYRTHYDQLFSLRTEVQYCQHLVDQCRIRLLSEFDSWYNETFLIPEDIQRAVKTCGPLRPGMLPINRILALASTGPRYFIFTLEKWHADRK</sequence>
<evidence type="ECO:0000256" key="1">
    <source>
        <dbReference type="ARBA" id="ARBA00004245"/>
    </source>
</evidence>
<evidence type="ECO:0000256" key="6">
    <source>
        <dbReference type="ARBA" id="ARBA00023054"/>
    </source>
</evidence>
<dbReference type="SUPFAM" id="SSF52540">
    <property type="entry name" value="P-loop containing nucleoside triphosphate hydrolases"/>
    <property type="match status" value="1"/>
</dbReference>
<dbReference type="GO" id="GO:0005874">
    <property type="term" value="C:microtubule"/>
    <property type="evidence" value="ECO:0007669"/>
    <property type="project" value="UniProtKB-KW"/>
</dbReference>
<reference evidence="11" key="1">
    <citation type="submission" date="2021-06" db="EMBL/GenBank/DDBJ databases">
        <authorList>
            <consortium name="Wellcome Sanger Institute Data Sharing"/>
        </authorList>
    </citation>
    <scope>NUCLEOTIDE SEQUENCE [LARGE SCALE GENOMIC DNA]</scope>
</reference>
<reference evidence="11" key="3">
    <citation type="submission" date="2025-09" db="UniProtKB">
        <authorList>
            <consortium name="Ensembl"/>
        </authorList>
    </citation>
    <scope>IDENTIFICATION</scope>
</reference>
<name>A0A8C4SEU2_ERPCA</name>
<evidence type="ECO:0000256" key="7">
    <source>
        <dbReference type="ARBA" id="ARBA00023212"/>
    </source>
</evidence>
<evidence type="ECO:0000256" key="4">
    <source>
        <dbReference type="ARBA" id="ARBA00022741"/>
    </source>
</evidence>
<dbReference type="PANTHER" id="PTHR47968">
    <property type="entry name" value="CENTROMERE PROTEIN E"/>
    <property type="match status" value="1"/>
</dbReference>
<keyword evidence="4 8" id="KW-0547">Nucleotide-binding</keyword>
<feature type="domain" description="Kinesin motor" evidence="10">
    <location>
        <begin position="1"/>
        <end position="341"/>
    </location>
</feature>
<dbReference type="InterPro" id="IPR001752">
    <property type="entry name" value="Kinesin_motor_dom"/>
</dbReference>
<evidence type="ECO:0000256" key="8">
    <source>
        <dbReference type="PROSITE-ProRule" id="PRU00283"/>
    </source>
</evidence>
<comment type="subcellular location">
    <subcellularLocation>
        <location evidence="1">Cytoplasm</location>
        <location evidence="1">Cytoskeleton</location>
    </subcellularLocation>
</comment>
<protein>
    <recommendedName>
        <fullName evidence="9">Kinesin-like protein</fullName>
    </recommendedName>
</protein>
<dbReference type="Pfam" id="PF00225">
    <property type="entry name" value="Kinesin"/>
    <property type="match status" value="1"/>
</dbReference>
<keyword evidence="8 9" id="KW-0505">Motor protein</keyword>
<dbReference type="Ensembl" id="ENSECRT00000016567.1">
    <property type="protein sequence ID" value="ENSECRP00000016275.1"/>
    <property type="gene ID" value="ENSECRG00000010418.1"/>
</dbReference>
<keyword evidence="2" id="KW-0597">Phosphoprotein</keyword>
<accession>A0A8C4SEU2</accession>
<dbReference type="PROSITE" id="PS50067">
    <property type="entry name" value="KINESIN_MOTOR_2"/>
    <property type="match status" value="1"/>
</dbReference>
<feature type="binding site" evidence="8">
    <location>
        <begin position="84"/>
        <end position="91"/>
    </location>
    <ligand>
        <name>ATP</name>
        <dbReference type="ChEBI" id="CHEBI:30616"/>
    </ligand>
</feature>
<keyword evidence="6" id="KW-0175">Coiled coil</keyword>
<dbReference type="Pfam" id="PF23735">
    <property type="entry name" value="KIF9"/>
    <property type="match status" value="1"/>
</dbReference>
<proteinExistence type="inferred from homology"/>
<dbReference type="InterPro" id="IPR027417">
    <property type="entry name" value="P-loop_NTPase"/>
</dbReference>
<comment type="similarity">
    <text evidence="8 9">Belongs to the TRAFAC class myosin-kinesin ATPase superfamily. Kinesin family.</text>
</comment>
<dbReference type="SMART" id="SM00129">
    <property type="entry name" value="KISc"/>
    <property type="match status" value="1"/>
</dbReference>
<dbReference type="GO" id="GO:0003777">
    <property type="term" value="F:microtubule motor activity"/>
    <property type="evidence" value="ECO:0007669"/>
    <property type="project" value="InterPro"/>
</dbReference>
<keyword evidence="7" id="KW-0206">Cytoskeleton</keyword>
<evidence type="ECO:0000313" key="12">
    <source>
        <dbReference type="Proteomes" id="UP000694620"/>
    </source>
</evidence>
<dbReference type="PRINTS" id="PR00380">
    <property type="entry name" value="KINESINHEAVY"/>
</dbReference>
<dbReference type="Proteomes" id="UP000694620">
    <property type="component" value="Chromosome 6"/>
</dbReference>
<dbReference type="InterPro" id="IPR027640">
    <property type="entry name" value="Kinesin-like_fam"/>
</dbReference>
<dbReference type="GeneTree" id="ENSGT00940000158533"/>
<evidence type="ECO:0000259" key="10">
    <source>
        <dbReference type="PROSITE" id="PS50067"/>
    </source>
</evidence>